<sequence>MVRIWALEDSRRRSVLIQEVVVAAVFGCRGGKSINQTQRGLRFFTTPPRPALQPPYPIFHSRYLHCPPTLSRSLVPFLTKPSSSSIEV</sequence>
<dbReference type="AlphaFoldDB" id="A0A498IWV0"/>
<evidence type="ECO:0000313" key="1">
    <source>
        <dbReference type="EMBL" id="RXH87818.1"/>
    </source>
</evidence>
<comment type="caution">
    <text evidence="1">The sequence shown here is derived from an EMBL/GenBank/DDBJ whole genome shotgun (WGS) entry which is preliminary data.</text>
</comment>
<reference evidence="1 2" key="1">
    <citation type="submission" date="2018-10" db="EMBL/GenBank/DDBJ databases">
        <title>A high-quality apple genome assembly.</title>
        <authorList>
            <person name="Hu J."/>
        </authorList>
    </citation>
    <scope>NUCLEOTIDE SEQUENCE [LARGE SCALE GENOMIC DNA]</scope>
    <source>
        <strain evidence="2">cv. HFTH1</strain>
        <tissue evidence="1">Young leaf</tissue>
    </source>
</reference>
<dbReference type="Proteomes" id="UP000290289">
    <property type="component" value="Chromosome 10"/>
</dbReference>
<name>A0A498IWV0_MALDO</name>
<keyword evidence="2" id="KW-1185">Reference proteome</keyword>
<accession>A0A498IWV0</accession>
<dbReference type="EMBL" id="RDQH01000336">
    <property type="protein sequence ID" value="RXH87818.1"/>
    <property type="molecule type" value="Genomic_DNA"/>
</dbReference>
<gene>
    <name evidence="1" type="ORF">DVH24_034718</name>
</gene>
<evidence type="ECO:0000313" key="2">
    <source>
        <dbReference type="Proteomes" id="UP000290289"/>
    </source>
</evidence>
<protein>
    <submittedName>
        <fullName evidence="1">Uncharacterized protein</fullName>
    </submittedName>
</protein>
<proteinExistence type="predicted"/>
<organism evidence="1 2">
    <name type="scientific">Malus domestica</name>
    <name type="common">Apple</name>
    <name type="synonym">Pyrus malus</name>
    <dbReference type="NCBI Taxonomy" id="3750"/>
    <lineage>
        <taxon>Eukaryota</taxon>
        <taxon>Viridiplantae</taxon>
        <taxon>Streptophyta</taxon>
        <taxon>Embryophyta</taxon>
        <taxon>Tracheophyta</taxon>
        <taxon>Spermatophyta</taxon>
        <taxon>Magnoliopsida</taxon>
        <taxon>eudicotyledons</taxon>
        <taxon>Gunneridae</taxon>
        <taxon>Pentapetalae</taxon>
        <taxon>rosids</taxon>
        <taxon>fabids</taxon>
        <taxon>Rosales</taxon>
        <taxon>Rosaceae</taxon>
        <taxon>Amygdaloideae</taxon>
        <taxon>Maleae</taxon>
        <taxon>Malus</taxon>
    </lineage>
</organism>